<evidence type="ECO:0000313" key="3">
    <source>
        <dbReference type="Proteomes" id="UP000177140"/>
    </source>
</evidence>
<reference evidence="2 3" key="1">
    <citation type="journal article" date="2016" name="Nat. Commun.">
        <title>Thousands of microbial genomes shed light on interconnected biogeochemical processes in an aquifer system.</title>
        <authorList>
            <person name="Anantharaman K."/>
            <person name="Brown C.T."/>
            <person name="Hug L.A."/>
            <person name="Sharon I."/>
            <person name="Castelle C.J."/>
            <person name="Probst A.J."/>
            <person name="Thomas B.C."/>
            <person name="Singh A."/>
            <person name="Wilkins M.J."/>
            <person name="Karaoz U."/>
            <person name="Brodie E.L."/>
            <person name="Williams K.H."/>
            <person name="Hubbard S.S."/>
            <person name="Banfield J.F."/>
        </authorList>
    </citation>
    <scope>NUCLEOTIDE SEQUENCE [LARGE SCALE GENOMIC DNA]</scope>
</reference>
<dbReference type="GO" id="GO:0006355">
    <property type="term" value="P:regulation of DNA-templated transcription"/>
    <property type="evidence" value="ECO:0007669"/>
    <property type="project" value="InterPro"/>
</dbReference>
<evidence type="ECO:0000259" key="1">
    <source>
        <dbReference type="PROSITE" id="PS50937"/>
    </source>
</evidence>
<dbReference type="CDD" id="cd00592">
    <property type="entry name" value="HTH_MerR-like"/>
    <property type="match status" value="1"/>
</dbReference>
<sequence length="75" mass="8431">MIKSTPAIKKLVTIKTAANLLGLSPSTLRHWDKKGKLRPIRNASQYRLYKITDLLKLIRSDSKVGGFKPKRLLSG</sequence>
<protein>
    <recommendedName>
        <fullName evidence="1">HTH merR-type domain-containing protein</fullName>
    </recommendedName>
</protein>
<dbReference type="SUPFAM" id="SSF46955">
    <property type="entry name" value="Putative DNA-binding domain"/>
    <property type="match status" value="1"/>
</dbReference>
<dbReference type="InterPro" id="IPR000551">
    <property type="entry name" value="MerR-type_HTH_dom"/>
</dbReference>
<name>A0A1G2QLG8_9BACT</name>
<dbReference type="InterPro" id="IPR009061">
    <property type="entry name" value="DNA-bd_dom_put_sf"/>
</dbReference>
<gene>
    <name evidence="2" type="ORF">A2556_02695</name>
</gene>
<feature type="domain" description="HTH merR-type" evidence="1">
    <location>
        <begin position="11"/>
        <end position="57"/>
    </location>
</feature>
<proteinExistence type="predicted"/>
<dbReference type="EMBL" id="MHTM01000042">
    <property type="protein sequence ID" value="OHA60929.1"/>
    <property type="molecule type" value="Genomic_DNA"/>
</dbReference>
<comment type="caution">
    <text evidence="2">The sequence shown here is derived from an EMBL/GenBank/DDBJ whole genome shotgun (WGS) entry which is preliminary data.</text>
</comment>
<dbReference type="PROSITE" id="PS50937">
    <property type="entry name" value="HTH_MERR_2"/>
    <property type="match status" value="1"/>
</dbReference>
<dbReference type="Pfam" id="PF00376">
    <property type="entry name" value="MerR"/>
    <property type="match status" value="1"/>
</dbReference>
<dbReference type="GO" id="GO:0003677">
    <property type="term" value="F:DNA binding"/>
    <property type="evidence" value="ECO:0007669"/>
    <property type="project" value="InterPro"/>
</dbReference>
<dbReference type="AlphaFoldDB" id="A0A1G2QLG8"/>
<dbReference type="Gene3D" id="1.10.1660.10">
    <property type="match status" value="1"/>
</dbReference>
<evidence type="ECO:0000313" key="2">
    <source>
        <dbReference type="EMBL" id="OHA60929.1"/>
    </source>
</evidence>
<organism evidence="2 3">
    <name type="scientific">Candidatus Vogelbacteria bacterium RIFOXYD2_FULL_44_9</name>
    <dbReference type="NCBI Taxonomy" id="1802441"/>
    <lineage>
        <taxon>Bacteria</taxon>
        <taxon>Candidatus Vogeliibacteriota</taxon>
    </lineage>
</organism>
<dbReference type="Proteomes" id="UP000177140">
    <property type="component" value="Unassembled WGS sequence"/>
</dbReference>
<accession>A0A1G2QLG8</accession>